<evidence type="ECO:0000256" key="1">
    <source>
        <dbReference type="SAM" id="MobiDB-lite"/>
    </source>
</evidence>
<reference evidence="2 3" key="1">
    <citation type="journal article" date="2021" name="Commun. Biol.">
        <title>The genome of Shorea leprosula (Dipterocarpaceae) highlights the ecological relevance of drought in aseasonal tropical rainforests.</title>
        <authorList>
            <person name="Ng K.K.S."/>
            <person name="Kobayashi M.J."/>
            <person name="Fawcett J.A."/>
            <person name="Hatakeyama M."/>
            <person name="Paape T."/>
            <person name="Ng C.H."/>
            <person name="Ang C.C."/>
            <person name="Tnah L.H."/>
            <person name="Lee C.T."/>
            <person name="Nishiyama T."/>
            <person name="Sese J."/>
            <person name="O'Brien M.J."/>
            <person name="Copetti D."/>
            <person name="Mohd Noor M.I."/>
            <person name="Ong R.C."/>
            <person name="Putra M."/>
            <person name="Sireger I.Z."/>
            <person name="Indrioko S."/>
            <person name="Kosugi Y."/>
            <person name="Izuno A."/>
            <person name="Isagi Y."/>
            <person name="Lee S.L."/>
            <person name="Shimizu K.K."/>
        </authorList>
    </citation>
    <scope>NUCLEOTIDE SEQUENCE [LARGE SCALE GENOMIC DNA]</scope>
    <source>
        <strain evidence="2">214</strain>
    </source>
</reference>
<evidence type="ECO:0000313" key="2">
    <source>
        <dbReference type="EMBL" id="GKU90632.1"/>
    </source>
</evidence>
<organism evidence="2 3">
    <name type="scientific">Rubroshorea leprosula</name>
    <dbReference type="NCBI Taxonomy" id="152421"/>
    <lineage>
        <taxon>Eukaryota</taxon>
        <taxon>Viridiplantae</taxon>
        <taxon>Streptophyta</taxon>
        <taxon>Embryophyta</taxon>
        <taxon>Tracheophyta</taxon>
        <taxon>Spermatophyta</taxon>
        <taxon>Magnoliopsida</taxon>
        <taxon>eudicotyledons</taxon>
        <taxon>Gunneridae</taxon>
        <taxon>Pentapetalae</taxon>
        <taxon>rosids</taxon>
        <taxon>malvids</taxon>
        <taxon>Malvales</taxon>
        <taxon>Dipterocarpaceae</taxon>
        <taxon>Rubroshorea</taxon>
    </lineage>
</organism>
<evidence type="ECO:0000313" key="3">
    <source>
        <dbReference type="Proteomes" id="UP001054252"/>
    </source>
</evidence>
<feature type="compositionally biased region" description="Low complexity" evidence="1">
    <location>
        <begin position="69"/>
        <end position="84"/>
    </location>
</feature>
<protein>
    <submittedName>
        <fullName evidence="2">Uncharacterized protein</fullName>
    </submittedName>
</protein>
<accession>A0AAV5HY47</accession>
<feature type="compositionally biased region" description="Polar residues" evidence="1">
    <location>
        <begin position="43"/>
        <end position="59"/>
    </location>
</feature>
<comment type="caution">
    <text evidence="2">The sequence shown here is derived from an EMBL/GenBank/DDBJ whole genome shotgun (WGS) entry which is preliminary data.</text>
</comment>
<gene>
    <name evidence="2" type="ORF">SLEP1_g4602</name>
</gene>
<feature type="compositionally biased region" description="Polar residues" evidence="1">
    <location>
        <begin position="93"/>
        <end position="109"/>
    </location>
</feature>
<dbReference type="AlphaFoldDB" id="A0AAV5HY47"/>
<sequence length="185" mass="20192">MLAAHLRCLPLLPSSSFFFTEQSNSYKTDLQFCICSQPPPSTALSNPLPSSTEQQTDRSPCSHHHRFGSSSSLPSSPSQQQLLLHRTERRSTEQSSIVNIRQPHTQIPSPQRPEPAPCALRTSTPAQRTSPAPTPEPCTYASAPCSAPRSCNHAPVACTPVTAAAQRLHSCSLQYMPDEIFIITD</sequence>
<proteinExistence type="predicted"/>
<name>A0AAV5HY47_9ROSI</name>
<dbReference type="Proteomes" id="UP001054252">
    <property type="component" value="Unassembled WGS sequence"/>
</dbReference>
<feature type="compositionally biased region" description="Polar residues" evidence="1">
    <location>
        <begin position="121"/>
        <end position="131"/>
    </location>
</feature>
<dbReference type="EMBL" id="BPVZ01000004">
    <property type="protein sequence ID" value="GKU90632.1"/>
    <property type="molecule type" value="Genomic_DNA"/>
</dbReference>
<feature type="region of interest" description="Disordered" evidence="1">
    <location>
        <begin position="43"/>
        <end position="139"/>
    </location>
</feature>
<keyword evidence="3" id="KW-1185">Reference proteome</keyword>